<comment type="caution">
    <text evidence="2">The sequence shown here is derived from an EMBL/GenBank/DDBJ whole genome shotgun (WGS) entry which is preliminary data.</text>
</comment>
<dbReference type="InterPro" id="IPR014922">
    <property type="entry name" value="YdhG-like"/>
</dbReference>
<dbReference type="PATRIC" id="fig|264251.5.peg.2793"/>
<evidence type="ECO:0000313" key="3">
    <source>
        <dbReference type="Proteomes" id="UP000035265"/>
    </source>
</evidence>
<dbReference type="STRING" id="264251.FB00_13705"/>
<dbReference type="Pfam" id="PF08818">
    <property type="entry name" value="DUF1801"/>
    <property type="match status" value="1"/>
</dbReference>
<keyword evidence="3" id="KW-1185">Reference proteome</keyword>
<dbReference type="EMBL" id="JNBQ01000019">
    <property type="protein sequence ID" value="KLN34121.1"/>
    <property type="molecule type" value="Genomic_DNA"/>
</dbReference>
<proteinExistence type="predicted"/>
<organism evidence="2 3">
    <name type="scientific">Cellulosimicrobium funkei</name>
    <dbReference type="NCBI Taxonomy" id="264251"/>
    <lineage>
        <taxon>Bacteria</taxon>
        <taxon>Bacillati</taxon>
        <taxon>Actinomycetota</taxon>
        <taxon>Actinomycetes</taxon>
        <taxon>Micrococcales</taxon>
        <taxon>Promicromonosporaceae</taxon>
        <taxon>Cellulosimicrobium</taxon>
    </lineage>
</organism>
<dbReference type="AlphaFoldDB" id="A0A0H2KKZ8"/>
<reference evidence="2 3" key="1">
    <citation type="submission" date="2014-05" db="EMBL/GenBank/DDBJ databases">
        <title>Cellulosimicrobium funkei U11 genome.</title>
        <authorList>
            <person name="Hu C."/>
            <person name="Gong Y."/>
            <person name="Wan W."/>
            <person name="Jiang M."/>
        </authorList>
    </citation>
    <scope>NUCLEOTIDE SEQUENCE [LARGE SCALE GENOMIC DNA]</scope>
    <source>
        <strain evidence="2 3">U11</strain>
    </source>
</reference>
<evidence type="ECO:0000259" key="1">
    <source>
        <dbReference type="Pfam" id="PF08818"/>
    </source>
</evidence>
<sequence>MGTVTDYLAGVDEPDRTTLARVVGVARDVVPDATEGTSYGMPALLHRGKALLSAMASAKHLAVYPFSPAAVTAVEPRLDGFSHAKGTVRFSSDHPLPDDVVRDLVAARVAEIDAQLDR</sequence>
<name>A0A0H2KKZ8_9MICO</name>
<dbReference type="SUPFAM" id="SSF159888">
    <property type="entry name" value="YdhG-like"/>
    <property type="match status" value="1"/>
</dbReference>
<dbReference type="Gene3D" id="3.90.1150.200">
    <property type="match status" value="1"/>
</dbReference>
<evidence type="ECO:0000313" key="2">
    <source>
        <dbReference type="EMBL" id="KLN34121.1"/>
    </source>
</evidence>
<dbReference type="RefSeq" id="WP_047233430.1">
    <property type="nucleotide sequence ID" value="NZ_JNBQ01000019.1"/>
</dbReference>
<protein>
    <recommendedName>
        <fullName evidence="1">YdhG-like domain-containing protein</fullName>
    </recommendedName>
</protein>
<gene>
    <name evidence="2" type="ORF">FB00_13705</name>
</gene>
<dbReference type="Proteomes" id="UP000035265">
    <property type="component" value="Unassembled WGS sequence"/>
</dbReference>
<feature type="domain" description="YdhG-like" evidence="1">
    <location>
        <begin position="16"/>
        <end position="109"/>
    </location>
</feature>
<accession>A0A0H2KKZ8</accession>